<sequence length="49" mass="5899">MTRRGWTTFTRGITRIILVSWKARLERSQWRSSRSRRKEFSHGSTRTSS</sequence>
<reference evidence="3" key="1">
    <citation type="journal article" date="2014" name="Science">
        <title>Ancient hybridizations among the ancestral genomes of bread wheat.</title>
        <authorList>
            <consortium name="International Wheat Genome Sequencing Consortium,"/>
            <person name="Marcussen T."/>
            <person name="Sandve S.R."/>
            <person name="Heier L."/>
            <person name="Spannagl M."/>
            <person name="Pfeifer M."/>
            <person name="Jakobsen K.S."/>
            <person name="Wulff B.B."/>
            <person name="Steuernagel B."/>
            <person name="Mayer K.F."/>
            <person name="Olsen O.A."/>
        </authorList>
    </citation>
    <scope>NUCLEOTIDE SEQUENCE [LARGE SCALE GENOMIC DNA]</scope>
    <source>
        <strain evidence="3">cv. AL8/78</strain>
    </source>
</reference>
<evidence type="ECO:0000256" key="1">
    <source>
        <dbReference type="SAM" id="MobiDB-lite"/>
    </source>
</evidence>
<feature type="region of interest" description="Disordered" evidence="1">
    <location>
        <begin position="28"/>
        <end position="49"/>
    </location>
</feature>
<evidence type="ECO:0000313" key="2">
    <source>
        <dbReference type="EnsemblPlants" id="AET4Gv20128500.5"/>
    </source>
</evidence>
<dbReference type="AlphaFoldDB" id="A0A453HAQ8"/>
<reference evidence="2" key="4">
    <citation type="submission" date="2019-03" db="UniProtKB">
        <authorList>
            <consortium name="EnsemblPlants"/>
        </authorList>
    </citation>
    <scope>IDENTIFICATION</scope>
</reference>
<keyword evidence="3" id="KW-1185">Reference proteome</keyword>
<reference evidence="3" key="2">
    <citation type="journal article" date="2017" name="Nat. Plants">
        <title>The Aegilops tauschii genome reveals multiple impacts of transposons.</title>
        <authorList>
            <person name="Zhao G."/>
            <person name="Zou C."/>
            <person name="Li K."/>
            <person name="Wang K."/>
            <person name="Li T."/>
            <person name="Gao L."/>
            <person name="Zhang X."/>
            <person name="Wang H."/>
            <person name="Yang Z."/>
            <person name="Liu X."/>
            <person name="Jiang W."/>
            <person name="Mao L."/>
            <person name="Kong X."/>
            <person name="Jiao Y."/>
            <person name="Jia J."/>
        </authorList>
    </citation>
    <scope>NUCLEOTIDE SEQUENCE [LARGE SCALE GENOMIC DNA]</scope>
    <source>
        <strain evidence="3">cv. AL8/78</strain>
    </source>
</reference>
<dbReference type="EnsemblPlants" id="AET4Gv20128500.5">
    <property type="protein sequence ID" value="AET4Gv20128500.5"/>
    <property type="gene ID" value="AET4Gv20128500"/>
</dbReference>
<reference evidence="2" key="3">
    <citation type="journal article" date="2017" name="Nature">
        <title>Genome sequence of the progenitor of the wheat D genome Aegilops tauschii.</title>
        <authorList>
            <person name="Luo M.C."/>
            <person name="Gu Y.Q."/>
            <person name="Puiu D."/>
            <person name="Wang H."/>
            <person name="Twardziok S.O."/>
            <person name="Deal K.R."/>
            <person name="Huo N."/>
            <person name="Zhu T."/>
            <person name="Wang L."/>
            <person name="Wang Y."/>
            <person name="McGuire P.E."/>
            <person name="Liu S."/>
            <person name="Long H."/>
            <person name="Ramasamy R.K."/>
            <person name="Rodriguez J.C."/>
            <person name="Van S.L."/>
            <person name="Yuan L."/>
            <person name="Wang Z."/>
            <person name="Xia Z."/>
            <person name="Xiao L."/>
            <person name="Anderson O.D."/>
            <person name="Ouyang S."/>
            <person name="Liang Y."/>
            <person name="Zimin A.V."/>
            <person name="Pertea G."/>
            <person name="Qi P."/>
            <person name="Bennetzen J.L."/>
            <person name="Dai X."/>
            <person name="Dawson M.W."/>
            <person name="Muller H.G."/>
            <person name="Kugler K."/>
            <person name="Rivarola-Duarte L."/>
            <person name="Spannagl M."/>
            <person name="Mayer K.F.X."/>
            <person name="Lu F.H."/>
            <person name="Bevan M.W."/>
            <person name="Leroy P."/>
            <person name="Li P."/>
            <person name="You F.M."/>
            <person name="Sun Q."/>
            <person name="Liu Z."/>
            <person name="Lyons E."/>
            <person name="Wicker T."/>
            <person name="Salzberg S.L."/>
            <person name="Devos K.M."/>
            <person name="Dvorak J."/>
        </authorList>
    </citation>
    <scope>NUCLEOTIDE SEQUENCE [LARGE SCALE GENOMIC DNA]</scope>
    <source>
        <strain evidence="2">cv. AL8/78</strain>
    </source>
</reference>
<name>A0A453HAQ8_AEGTS</name>
<protein>
    <submittedName>
        <fullName evidence="2">Uncharacterized protein</fullName>
    </submittedName>
</protein>
<evidence type="ECO:0000313" key="3">
    <source>
        <dbReference type="Proteomes" id="UP000015105"/>
    </source>
</evidence>
<proteinExistence type="predicted"/>
<reference evidence="2" key="5">
    <citation type="journal article" date="2021" name="G3 (Bethesda)">
        <title>Aegilops tauschii genome assembly Aet v5.0 features greater sequence contiguity and improved annotation.</title>
        <authorList>
            <person name="Wang L."/>
            <person name="Zhu T."/>
            <person name="Rodriguez J.C."/>
            <person name="Deal K.R."/>
            <person name="Dubcovsky J."/>
            <person name="McGuire P.E."/>
            <person name="Lux T."/>
            <person name="Spannagl M."/>
            <person name="Mayer K.F.X."/>
            <person name="Baldrich P."/>
            <person name="Meyers B.C."/>
            <person name="Huo N."/>
            <person name="Gu Y.Q."/>
            <person name="Zhou H."/>
            <person name="Devos K.M."/>
            <person name="Bennetzen J.L."/>
            <person name="Unver T."/>
            <person name="Budak H."/>
            <person name="Gulick P.J."/>
            <person name="Galiba G."/>
            <person name="Kalapos B."/>
            <person name="Nelson D.R."/>
            <person name="Li P."/>
            <person name="You F.M."/>
            <person name="Luo M.C."/>
            <person name="Dvorak J."/>
        </authorList>
    </citation>
    <scope>NUCLEOTIDE SEQUENCE [LARGE SCALE GENOMIC DNA]</scope>
    <source>
        <strain evidence="2">cv. AL8/78</strain>
    </source>
</reference>
<dbReference type="Proteomes" id="UP000015105">
    <property type="component" value="Chromosome 4D"/>
</dbReference>
<accession>A0A453HAQ8</accession>
<dbReference type="Gramene" id="AET4Gv20128500.5">
    <property type="protein sequence ID" value="AET4Gv20128500.5"/>
    <property type="gene ID" value="AET4Gv20128500"/>
</dbReference>
<organism evidence="2 3">
    <name type="scientific">Aegilops tauschii subsp. strangulata</name>
    <name type="common">Goatgrass</name>
    <dbReference type="NCBI Taxonomy" id="200361"/>
    <lineage>
        <taxon>Eukaryota</taxon>
        <taxon>Viridiplantae</taxon>
        <taxon>Streptophyta</taxon>
        <taxon>Embryophyta</taxon>
        <taxon>Tracheophyta</taxon>
        <taxon>Spermatophyta</taxon>
        <taxon>Magnoliopsida</taxon>
        <taxon>Liliopsida</taxon>
        <taxon>Poales</taxon>
        <taxon>Poaceae</taxon>
        <taxon>BOP clade</taxon>
        <taxon>Pooideae</taxon>
        <taxon>Triticodae</taxon>
        <taxon>Triticeae</taxon>
        <taxon>Triticinae</taxon>
        <taxon>Aegilops</taxon>
    </lineage>
</organism>